<dbReference type="PROSITE" id="PS00894">
    <property type="entry name" value="HTH_DEOR_1"/>
    <property type="match status" value="1"/>
</dbReference>
<organism evidence="5 6">
    <name type="scientific">Bacillus salitolerans</name>
    <dbReference type="NCBI Taxonomy" id="1437434"/>
    <lineage>
        <taxon>Bacteria</taxon>
        <taxon>Bacillati</taxon>
        <taxon>Bacillota</taxon>
        <taxon>Bacilli</taxon>
        <taxon>Bacillales</taxon>
        <taxon>Bacillaceae</taxon>
        <taxon>Bacillus</taxon>
    </lineage>
</organism>
<sequence>MRADRLLSILLLLQNKGKQTTKALAKELEVTERTIHRDMEALSTAGIPIVADRGKTGGWRLIDDYRTDLTGLKAVEIQSLFISPSSQLLTDLGLSKNWDEARQKLLASLPYSIDKTARDIWNRIHIDTSAWRESNEKLESFHTLKEAIGGDQKLHIHYERSDGEYVSRTVEPLGLVAKGSTWYLIASCEGDIRNYRASRIQLASLTEETFTRPKDFHLEQYWKDSTETFIQSLPTFIVEVEVAPHILQRLKFSGRFAKVIKIDKPTDSGWIPVKISFDTEQEAEGYILGFGNQIRIIHPVHLRERIFKMAQTVVDLYRLDSTE</sequence>
<protein>
    <submittedName>
        <fullName evidence="5">Helix-turn-helix transcriptional regulator</fullName>
    </submittedName>
</protein>
<dbReference type="RefSeq" id="WP_377929067.1">
    <property type="nucleotide sequence ID" value="NZ_JBHUEM010000024.1"/>
</dbReference>
<dbReference type="Pfam" id="PF08279">
    <property type="entry name" value="HTH_11"/>
    <property type="match status" value="1"/>
</dbReference>
<dbReference type="InterPro" id="IPR013196">
    <property type="entry name" value="HTH_11"/>
</dbReference>
<dbReference type="Proteomes" id="UP001597214">
    <property type="component" value="Unassembled WGS sequence"/>
</dbReference>
<evidence type="ECO:0000256" key="2">
    <source>
        <dbReference type="ARBA" id="ARBA00023125"/>
    </source>
</evidence>
<dbReference type="PROSITE" id="PS52050">
    <property type="entry name" value="WYL"/>
    <property type="match status" value="1"/>
</dbReference>
<dbReference type="Pfam" id="PF25583">
    <property type="entry name" value="WCX"/>
    <property type="match status" value="1"/>
</dbReference>
<evidence type="ECO:0000313" key="6">
    <source>
        <dbReference type="Proteomes" id="UP001597214"/>
    </source>
</evidence>
<proteinExistence type="predicted"/>
<dbReference type="PIRSF" id="PIRSF016838">
    <property type="entry name" value="PafC"/>
    <property type="match status" value="1"/>
</dbReference>
<evidence type="ECO:0000256" key="1">
    <source>
        <dbReference type="ARBA" id="ARBA00023015"/>
    </source>
</evidence>
<dbReference type="InterPro" id="IPR001034">
    <property type="entry name" value="DeoR_HTH"/>
</dbReference>
<dbReference type="Gene3D" id="1.10.10.10">
    <property type="entry name" value="Winged helix-like DNA-binding domain superfamily/Winged helix DNA-binding domain"/>
    <property type="match status" value="1"/>
</dbReference>
<dbReference type="EMBL" id="JBHUEM010000024">
    <property type="protein sequence ID" value="MFD1737847.1"/>
    <property type="molecule type" value="Genomic_DNA"/>
</dbReference>
<dbReference type="InterPro" id="IPR036388">
    <property type="entry name" value="WH-like_DNA-bd_sf"/>
</dbReference>
<dbReference type="PROSITE" id="PS51000">
    <property type="entry name" value="HTH_DEOR_2"/>
    <property type="match status" value="1"/>
</dbReference>
<evidence type="ECO:0000259" key="4">
    <source>
        <dbReference type="PROSITE" id="PS51000"/>
    </source>
</evidence>
<comment type="caution">
    <text evidence="5">The sequence shown here is derived from an EMBL/GenBank/DDBJ whole genome shotgun (WGS) entry which is preliminary data.</text>
</comment>
<dbReference type="InterPro" id="IPR018356">
    <property type="entry name" value="Tscrpt_reg_HTH_DeoR_CS"/>
</dbReference>
<dbReference type="InterPro" id="IPR026881">
    <property type="entry name" value="WYL_dom"/>
</dbReference>
<keyword evidence="3" id="KW-0804">Transcription</keyword>
<dbReference type="InterPro" id="IPR057727">
    <property type="entry name" value="WCX_dom"/>
</dbReference>
<gene>
    <name evidence="5" type="ORF">ACFSCX_15025</name>
</gene>
<keyword evidence="2" id="KW-0238">DNA-binding</keyword>
<dbReference type="PANTHER" id="PTHR34580:SF1">
    <property type="entry name" value="PROTEIN PAFC"/>
    <property type="match status" value="1"/>
</dbReference>
<dbReference type="PANTHER" id="PTHR34580">
    <property type="match status" value="1"/>
</dbReference>
<keyword evidence="6" id="KW-1185">Reference proteome</keyword>
<reference evidence="6" key="1">
    <citation type="journal article" date="2019" name="Int. J. Syst. Evol. Microbiol.">
        <title>The Global Catalogue of Microorganisms (GCM) 10K type strain sequencing project: providing services to taxonomists for standard genome sequencing and annotation.</title>
        <authorList>
            <consortium name="The Broad Institute Genomics Platform"/>
            <consortium name="The Broad Institute Genome Sequencing Center for Infectious Disease"/>
            <person name="Wu L."/>
            <person name="Ma J."/>
        </authorList>
    </citation>
    <scope>NUCLEOTIDE SEQUENCE [LARGE SCALE GENOMIC DNA]</scope>
    <source>
        <strain evidence="6">CCUG 49339</strain>
    </source>
</reference>
<dbReference type="InterPro" id="IPR036390">
    <property type="entry name" value="WH_DNA-bd_sf"/>
</dbReference>
<dbReference type="InterPro" id="IPR028349">
    <property type="entry name" value="PafC-like"/>
</dbReference>
<evidence type="ECO:0000313" key="5">
    <source>
        <dbReference type="EMBL" id="MFD1737847.1"/>
    </source>
</evidence>
<dbReference type="SUPFAM" id="SSF46785">
    <property type="entry name" value="Winged helix' DNA-binding domain"/>
    <property type="match status" value="1"/>
</dbReference>
<keyword evidence="1" id="KW-0805">Transcription regulation</keyword>
<evidence type="ECO:0000256" key="3">
    <source>
        <dbReference type="ARBA" id="ARBA00023163"/>
    </source>
</evidence>
<accession>A0ABW4LTM8</accession>
<feature type="domain" description="HTH deoR-type" evidence="4">
    <location>
        <begin position="2"/>
        <end position="57"/>
    </location>
</feature>
<dbReference type="InterPro" id="IPR051534">
    <property type="entry name" value="CBASS_pafABC_assoc_protein"/>
</dbReference>
<dbReference type="Pfam" id="PF13280">
    <property type="entry name" value="WYL"/>
    <property type="match status" value="1"/>
</dbReference>
<name>A0ABW4LTM8_9BACI</name>